<dbReference type="EMBL" id="ML737880">
    <property type="protein sequence ID" value="KAE8358625.1"/>
    <property type="molecule type" value="Genomic_DNA"/>
</dbReference>
<evidence type="ECO:0000256" key="3">
    <source>
        <dbReference type="PROSITE-ProRule" id="PRU00023"/>
    </source>
</evidence>
<accession>A0A5N6ZMD7</accession>
<name>A0A5N6ZMD7_9EURO</name>
<keyword evidence="2 3" id="KW-0040">ANK repeat</keyword>
<dbReference type="PRINTS" id="PR01415">
    <property type="entry name" value="ANKYRIN"/>
</dbReference>
<keyword evidence="5" id="KW-1185">Reference proteome</keyword>
<feature type="repeat" description="ANK" evidence="3">
    <location>
        <begin position="211"/>
        <end position="238"/>
    </location>
</feature>
<feature type="repeat" description="ANK" evidence="3">
    <location>
        <begin position="311"/>
        <end position="343"/>
    </location>
</feature>
<dbReference type="Pfam" id="PF12796">
    <property type="entry name" value="Ank_2"/>
    <property type="match status" value="3"/>
</dbReference>
<dbReference type="AlphaFoldDB" id="A0A5N6ZMD7"/>
<sequence>MHLLQLPNELLQVVADNLSTDADLNALIQTHSRFYHLLETYLLEHNARYGESSALVWAAAHGQIEIAKKSLGAKADANTLGRLHHSIIKLSFRTCPSIALPYDPVYEWDFPDRRCRSTPIMLAAVCGHKEIVELLFHHGADINRVVGGVCTPLLGAIGHGHVDVVEYLLVNGADLDVDLDGYFNYNALELAAHEGHVEVVKALLRHGADPNKSSPLALATGMGRLEAARVLLEAGADIGGEAVDNVGTDAFFNAVHRDKAAVVSLLIEYGVSPERRDNDGMTPLAYAAYYRHDKVIEVLLSHGANVNALVHGFTALSFAIDEGKVPAVKLLLENGADLTMTNEPFLLRTLKRSHDQEADTVIVELLLNHRADPNCCDRKGRTPLFLATVKQNLDIMRLLLVHGANPNREDEEINLLSWAFLKGHADMVNLLLAYGARESWRRGDHIMIH</sequence>
<dbReference type="SUPFAM" id="SSF48403">
    <property type="entry name" value="Ankyrin repeat"/>
    <property type="match status" value="1"/>
</dbReference>
<proteinExistence type="predicted"/>
<feature type="repeat" description="ANK" evidence="3">
    <location>
        <begin position="279"/>
        <end position="311"/>
    </location>
</feature>
<feature type="repeat" description="ANK" evidence="3">
    <location>
        <begin position="379"/>
        <end position="411"/>
    </location>
</feature>
<dbReference type="SMART" id="SM00248">
    <property type="entry name" value="ANK"/>
    <property type="match status" value="11"/>
</dbReference>
<keyword evidence="1" id="KW-0677">Repeat</keyword>
<evidence type="ECO:0000313" key="5">
    <source>
        <dbReference type="Proteomes" id="UP000326268"/>
    </source>
</evidence>
<dbReference type="PROSITE" id="PS50088">
    <property type="entry name" value="ANK_REPEAT"/>
    <property type="match status" value="7"/>
</dbReference>
<evidence type="ECO:0000256" key="1">
    <source>
        <dbReference type="ARBA" id="ARBA00022737"/>
    </source>
</evidence>
<dbReference type="Proteomes" id="UP000326268">
    <property type="component" value="Unassembled WGS sequence"/>
</dbReference>
<organism evidence="4 5">
    <name type="scientific">Aspergillus caelatus</name>
    <dbReference type="NCBI Taxonomy" id="61420"/>
    <lineage>
        <taxon>Eukaryota</taxon>
        <taxon>Fungi</taxon>
        <taxon>Dikarya</taxon>
        <taxon>Ascomycota</taxon>
        <taxon>Pezizomycotina</taxon>
        <taxon>Eurotiomycetes</taxon>
        <taxon>Eurotiomycetidae</taxon>
        <taxon>Eurotiales</taxon>
        <taxon>Aspergillaceae</taxon>
        <taxon>Aspergillus</taxon>
        <taxon>Aspergillus subgen. Circumdati</taxon>
    </lineage>
</organism>
<dbReference type="Gene3D" id="1.25.40.20">
    <property type="entry name" value="Ankyrin repeat-containing domain"/>
    <property type="match status" value="3"/>
</dbReference>
<dbReference type="Pfam" id="PF00023">
    <property type="entry name" value="Ank"/>
    <property type="match status" value="1"/>
</dbReference>
<dbReference type="GeneID" id="43661669"/>
<dbReference type="InterPro" id="IPR002110">
    <property type="entry name" value="Ankyrin_rpt"/>
</dbReference>
<reference evidence="4 5" key="1">
    <citation type="submission" date="2019-04" db="EMBL/GenBank/DDBJ databases">
        <title>Friends and foes A comparative genomics studyof 23 Aspergillus species from section Flavi.</title>
        <authorList>
            <consortium name="DOE Joint Genome Institute"/>
            <person name="Kjaerbolling I."/>
            <person name="Vesth T."/>
            <person name="Frisvad J.C."/>
            <person name="Nybo J.L."/>
            <person name="Theobald S."/>
            <person name="Kildgaard S."/>
            <person name="Isbrandt T."/>
            <person name="Kuo A."/>
            <person name="Sato A."/>
            <person name="Lyhne E.K."/>
            <person name="Kogle M.E."/>
            <person name="Wiebenga A."/>
            <person name="Kun R.S."/>
            <person name="Lubbers R.J."/>
            <person name="Makela M.R."/>
            <person name="Barry K."/>
            <person name="Chovatia M."/>
            <person name="Clum A."/>
            <person name="Daum C."/>
            <person name="Haridas S."/>
            <person name="He G."/>
            <person name="LaButti K."/>
            <person name="Lipzen A."/>
            <person name="Mondo S."/>
            <person name="Riley R."/>
            <person name="Salamov A."/>
            <person name="Simmons B.A."/>
            <person name="Magnuson J.K."/>
            <person name="Henrissat B."/>
            <person name="Mortensen U.H."/>
            <person name="Larsen T.O."/>
            <person name="Devries R.P."/>
            <person name="Grigoriev I.V."/>
            <person name="Machida M."/>
            <person name="Baker S.E."/>
            <person name="Andersen M.R."/>
        </authorList>
    </citation>
    <scope>NUCLEOTIDE SEQUENCE [LARGE SCALE GENOMIC DNA]</scope>
    <source>
        <strain evidence="4 5">CBS 763.97</strain>
    </source>
</reference>
<feature type="repeat" description="ANK" evidence="3">
    <location>
        <begin position="183"/>
        <end position="215"/>
    </location>
</feature>
<protein>
    <submittedName>
        <fullName evidence="4">Ankyrin repeat-containing domain protein</fullName>
    </submittedName>
</protein>
<dbReference type="PANTHER" id="PTHR24198:SF165">
    <property type="entry name" value="ANKYRIN REPEAT-CONTAINING PROTEIN-RELATED"/>
    <property type="match status" value="1"/>
</dbReference>
<evidence type="ECO:0000256" key="2">
    <source>
        <dbReference type="ARBA" id="ARBA00023043"/>
    </source>
</evidence>
<dbReference type="PANTHER" id="PTHR24198">
    <property type="entry name" value="ANKYRIN REPEAT AND PROTEIN KINASE DOMAIN-CONTAINING PROTEIN"/>
    <property type="match status" value="1"/>
</dbReference>
<dbReference type="RefSeq" id="XP_031921706.1">
    <property type="nucleotide sequence ID" value="XM_032077223.1"/>
</dbReference>
<dbReference type="PROSITE" id="PS50297">
    <property type="entry name" value="ANK_REP_REGION"/>
    <property type="match status" value="7"/>
</dbReference>
<dbReference type="OrthoDB" id="341259at2759"/>
<gene>
    <name evidence="4" type="ORF">BDV27DRAFT_65903</name>
</gene>
<dbReference type="InterPro" id="IPR036770">
    <property type="entry name" value="Ankyrin_rpt-contain_sf"/>
</dbReference>
<feature type="repeat" description="ANK" evidence="3">
    <location>
        <begin position="151"/>
        <end position="180"/>
    </location>
</feature>
<feature type="repeat" description="ANK" evidence="3">
    <location>
        <begin position="115"/>
        <end position="143"/>
    </location>
</feature>
<evidence type="ECO:0000313" key="4">
    <source>
        <dbReference type="EMBL" id="KAE8358625.1"/>
    </source>
</evidence>